<proteinExistence type="predicted"/>
<feature type="non-terminal residue" evidence="1">
    <location>
        <position position="1"/>
    </location>
</feature>
<comment type="caution">
    <text evidence="1">The sequence shown here is derived from an EMBL/GenBank/DDBJ whole genome shotgun (WGS) entry which is preliminary data.</text>
</comment>
<dbReference type="EMBL" id="JAWDJW010007127">
    <property type="protein sequence ID" value="KAK3062782.1"/>
    <property type="molecule type" value="Genomic_DNA"/>
</dbReference>
<dbReference type="Proteomes" id="UP001186974">
    <property type="component" value="Unassembled WGS sequence"/>
</dbReference>
<gene>
    <name evidence="1" type="ORF">LTS18_003356</name>
</gene>
<sequence length="94" mass="10336">REVSLSPTKRPSPSPSKVTAQHPAKKRKVLDEMGSQRKKKSPRKALGEIEGPNASPSKKDSQKDGLKAPEKRAVAGRKVLDQRAVLRDLMNDVL</sequence>
<accession>A0ACC3D6V9</accession>
<evidence type="ECO:0000313" key="2">
    <source>
        <dbReference type="Proteomes" id="UP001186974"/>
    </source>
</evidence>
<evidence type="ECO:0000313" key="1">
    <source>
        <dbReference type="EMBL" id="KAK3062782.1"/>
    </source>
</evidence>
<name>A0ACC3D6V9_9PEZI</name>
<organism evidence="1 2">
    <name type="scientific">Coniosporium uncinatum</name>
    <dbReference type="NCBI Taxonomy" id="93489"/>
    <lineage>
        <taxon>Eukaryota</taxon>
        <taxon>Fungi</taxon>
        <taxon>Dikarya</taxon>
        <taxon>Ascomycota</taxon>
        <taxon>Pezizomycotina</taxon>
        <taxon>Dothideomycetes</taxon>
        <taxon>Dothideomycetes incertae sedis</taxon>
        <taxon>Coniosporium</taxon>
    </lineage>
</organism>
<protein>
    <submittedName>
        <fullName evidence="1">Uncharacterized protein</fullName>
    </submittedName>
</protein>
<keyword evidence="2" id="KW-1185">Reference proteome</keyword>
<reference evidence="1" key="1">
    <citation type="submission" date="2024-09" db="EMBL/GenBank/DDBJ databases">
        <title>Black Yeasts Isolated from many extreme environments.</title>
        <authorList>
            <person name="Coleine C."/>
            <person name="Stajich J.E."/>
            <person name="Selbmann L."/>
        </authorList>
    </citation>
    <scope>NUCLEOTIDE SEQUENCE</scope>
    <source>
        <strain evidence="1">CCFEE 5737</strain>
    </source>
</reference>